<feature type="compositionally biased region" description="Polar residues" evidence="4">
    <location>
        <begin position="603"/>
        <end position="619"/>
    </location>
</feature>
<dbReference type="PANTHER" id="PTHR45712:SF22">
    <property type="entry name" value="INSULIN-LIKE GROWTH FACTOR-BINDING PROTEIN COMPLEX ACID LABILE SUBUNIT"/>
    <property type="match status" value="1"/>
</dbReference>
<dbReference type="InterPro" id="IPR032675">
    <property type="entry name" value="LRR_dom_sf"/>
</dbReference>
<feature type="region of interest" description="Disordered" evidence="4">
    <location>
        <begin position="179"/>
        <end position="199"/>
    </location>
</feature>
<dbReference type="Pfam" id="PF13855">
    <property type="entry name" value="LRR_8"/>
    <property type="match status" value="1"/>
</dbReference>
<dbReference type="PANTHER" id="PTHR45712">
    <property type="entry name" value="AGAP008170-PA"/>
    <property type="match status" value="1"/>
</dbReference>
<feature type="domain" description="LRRCT" evidence="5">
    <location>
        <begin position="22"/>
        <end position="71"/>
    </location>
</feature>
<evidence type="ECO:0000256" key="2">
    <source>
        <dbReference type="ARBA" id="ARBA00022729"/>
    </source>
</evidence>
<feature type="compositionally biased region" description="Basic and acidic residues" evidence="4">
    <location>
        <begin position="247"/>
        <end position="260"/>
    </location>
</feature>
<dbReference type="InterPro" id="IPR000483">
    <property type="entry name" value="Cys-rich_flank_reg_C"/>
</dbReference>
<protein>
    <recommendedName>
        <fullName evidence="5">LRRCT domain-containing protein</fullName>
    </recommendedName>
</protein>
<dbReference type="eggNOG" id="KOG4237">
    <property type="taxonomic scope" value="Eukaryota"/>
</dbReference>
<feature type="compositionally biased region" description="Polar residues" evidence="4">
    <location>
        <begin position="185"/>
        <end position="199"/>
    </location>
</feature>
<dbReference type="InterPro" id="IPR050333">
    <property type="entry name" value="SLRP"/>
</dbReference>
<dbReference type="SMART" id="SM00082">
    <property type="entry name" value="LRRCT"/>
    <property type="match status" value="1"/>
</dbReference>
<organism>
    <name type="scientific">Branchiostoma floridae</name>
    <name type="common">Florida lancelet</name>
    <name type="synonym">Amphioxus</name>
    <dbReference type="NCBI Taxonomy" id="7739"/>
    <lineage>
        <taxon>Eukaryota</taxon>
        <taxon>Metazoa</taxon>
        <taxon>Chordata</taxon>
        <taxon>Cephalochordata</taxon>
        <taxon>Leptocardii</taxon>
        <taxon>Amphioxiformes</taxon>
        <taxon>Branchiostomatidae</taxon>
        <taxon>Branchiostoma</taxon>
    </lineage>
</organism>
<dbReference type="InParanoid" id="C3XWS6"/>
<feature type="compositionally biased region" description="Polar residues" evidence="4">
    <location>
        <begin position="641"/>
        <end position="658"/>
    </location>
</feature>
<dbReference type="SMART" id="SM00369">
    <property type="entry name" value="LRR_TYP"/>
    <property type="match status" value="3"/>
</dbReference>
<keyword evidence="2" id="KW-0732">Signal</keyword>
<dbReference type="Gene3D" id="3.80.10.10">
    <property type="entry name" value="Ribonuclease Inhibitor"/>
    <property type="match status" value="2"/>
</dbReference>
<feature type="region of interest" description="Disordered" evidence="4">
    <location>
        <begin position="588"/>
        <end position="619"/>
    </location>
</feature>
<evidence type="ECO:0000256" key="4">
    <source>
        <dbReference type="SAM" id="MobiDB-lite"/>
    </source>
</evidence>
<dbReference type="SUPFAM" id="SSF52058">
    <property type="entry name" value="L domain-like"/>
    <property type="match status" value="1"/>
</dbReference>
<feature type="region of interest" description="Disordered" evidence="4">
    <location>
        <begin position="676"/>
        <end position="700"/>
    </location>
</feature>
<dbReference type="EMBL" id="GG666471">
    <property type="protein sequence ID" value="EEN67186.1"/>
    <property type="molecule type" value="Genomic_DNA"/>
</dbReference>
<proteinExistence type="predicted"/>
<feature type="compositionally biased region" description="Polar residues" evidence="4">
    <location>
        <begin position="226"/>
        <end position="241"/>
    </location>
</feature>
<reference evidence="6" key="1">
    <citation type="journal article" date="2008" name="Nature">
        <title>The amphioxus genome and the evolution of the chordate karyotype.</title>
        <authorList>
            <consortium name="US DOE Joint Genome Institute (JGI-PGF)"/>
            <person name="Putnam N.H."/>
            <person name="Butts T."/>
            <person name="Ferrier D.E.K."/>
            <person name="Furlong R.F."/>
            <person name="Hellsten U."/>
            <person name="Kawashima T."/>
            <person name="Robinson-Rechavi M."/>
            <person name="Shoguchi E."/>
            <person name="Terry A."/>
            <person name="Yu J.-K."/>
            <person name="Benito-Gutierrez E.L."/>
            <person name="Dubchak I."/>
            <person name="Garcia-Fernandez J."/>
            <person name="Gibson-Brown J.J."/>
            <person name="Grigoriev I.V."/>
            <person name="Horton A.C."/>
            <person name="de Jong P.J."/>
            <person name="Jurka J."/>
            <person name="Kapitonov V.V."/>
            <person name="Kohara Y."/>
            <person name="Kuroki Y."/>
            <person name="Lindquist E."/>
            <person name="Lucas S."/>
            <person name="Osoegawa K."/>
            <person name="Pennacchio L.A."/>
            <person name="Salamov A.A."/>
            <person name="Satou Y."/>
            <person name="Sauka-Spengler T."/>
            <person name="Schmutz J."/>
            <person name="Shin-I T."/>
            <person name="Toyoda A."/>
            <person name="Bronner-Fraser M."/>
            <person name="Fujiyama A."/>
            <person name="Holland L.Z."/>
            <person name="Holland P.W.H."/>
            <person name="Satoh N."/>
            <person name="Rokhsar D.S."/>
        </authorList>
    </citation>
    <scope>NUCLEOTIDE SEQUENCE [LARGE SCALE GENOMIC DNA]</scope>
    <source>
        <strain evidence="6">S238N-H82</strain>
        <tissue evidence="6">Testes</tissue>
    </source>
</reference>
<evidence type="ECO:0000259" key="5">
    <source>
        <dbReference type="SMART" id="SM00082"/>
    </source>
</evidence>
<accession>C3XWS6</accession>
<evidence type="ECO:0000313" key="6">
    <source>
        <dbReference type="EMBL" id="EEN67186.1"/>
    </source>
</evidence>
<feature type="compositionally biased region" description="Basic and acidic residues" evidence="4">
    <location>
        <begin position="593"/>
        <end position="602"/>
    </location>
</feature>
<dbReference type="InterPro" id="IPR001611">
    <property type="entry name" value="Leu-rich_rpt"/>
</dbReference>
<feature type="region of interest" description="Disordered" evidence="4">
    <location>
        <begin position="301"/>
        <end position="321"/>
    </location>
</feature>
<sequence length="700" mass="76627">MLSAITPLAFDLLPSSLWLNGNPWLCDCKMSPFKLDSTKFPSFKDQIICTQPADLRGKKLTDVNHKELVCEETTISALPVDVRVTFNECNSGTTAGPTTGPEAGIALIGTVILTTLCKRRTENPASDLNSGHDNEYEDIDKLHNQAGQGQSQAIIQSNPNTKATVVANDDDHQCEDIDKHRNQKRQGQSQAITQSNPNTTVAVVVSNHDHEYEDIDKHRNQKRQGHSQSITQSNTENTTAAVVTCRSAHDHEYDDKDRQNQTRQGQSHTKGQPLKFENLSHDEVLAALKPNPMYTGMGAPSKDQTSTAMISGHGQTGQGQSQAIIETRNQSYGTGQIESMQSPLYKVVGQPQAIAESNTNTKVVVEVSDHDQSKGQGQSQAIIEARNPSYGTGQIDSMQSPLYKVVGQPQAIIEPNTNPKVVVGQGHPQAIIEVGNPSYGTGQIESMQSPMYNVVGQSQAIAESNTYTVLVVELQRLFLLHNQITMIKKGIFANLPLLRTLNLKYNKITMIQEGSFVNLPQLQALFLSSNQITIIEAGQGQSQAVIEARNPSYGTGQIDTMQSPMYKFVGQIQAITDSNPNTTAALMTSGHDPQYDGVDKQHNQTGQGQSQAITQSNPNTTTALMTSVYDHQYEDIDKQHNQTGQGQSQAITDSNPNTTVALMTSDDYHQYEDVDKQHNQTEQGQSQAIIQIPTQTPQLL</sequence>
<feature type="compositionally biased region" description="Polar residues" evidence="4">
    <location>
        <begin position="261"/>
        <end position="270"/>
    </location>
</feature>
<keyword evidence="3" id="KW-0677">Repeat</keyword>
<feature type="compositionally biased region" description="Low complexity" evidence="4">
    <location>
        <begin position="689"/>
        <end position="700"/>
    </location>
</feature>
<name>C3XWS6_BRAFL</name>
<gene>
    <name evidence="6" type="ORF">BRAFLDRAFT_88425</name>
</gene>
<evidence type="ECO:0000256" key="3">
    <source>
        <dbReference type="ARBA" id="ARBA00022737"/>
    </source>
</evidence>
<feature type="region of interest" description="Disordered" evidence="4">
    <location>
        <begin position="215"/>
        <end position="278"/>
    </location>
</feature>
<dbReference type="InterPro" id="IPR003591">
    <property type="entry name" value="Leu-rich_rpt_typical-subtyp"/>
</dbReference>
<keyword evidence="1" id="KW-0433">Leucine-rich repeat</keyword>
<feature type="region of interest" description="Disordered" evidence="4">
    <location>
        <begin position="639"/>
        <end position="658"/>
    </location>
</feature>
<evidence type="ECO:0000256" key="1">
    <source>
        <dbReference type="ARBA" id="ARBA00022614"/>
    </source>
</evidence>
<dbReference type="AlphaFoldDB" id="C3XWS6"/>